<evidence type="ECO:0000313" key="3">
    <source>
        <dbReference type="Proteomes" id="UP001066276"/>
    </source>
</evidence>
<evidence type="ECO:0000313" key="2">
    <source>
        <dbReference type="EMBL" id="KAJ1141218.1"/>
    </source>
</evidence>
<dbReference type="EMBL" id="JANPWB010000010">
    <property type="protein sequence ID" value="KAJ1141217.1"/>
    <property type="molecule type" value="Genomic_DNA"/>
</dbReference>
<gene>
    <name evidence="1" type="ORF">NDU88_007552</name>
    <name evidence="2" type="ORF">NDU88_007553</name>
</gene>
<dbReference type="EMBL" id="JANPWB010000010">
    <property type="protein sequence ID" value="KAJ1141218.1"/>
    <property type="molecule type" value="Genomic_DNA"/>
</dbReference>
<protein>
    <submittedName>
        <fullName evidence="1">Uncharacterized protein</fullName>
    </submittedName>
</protein>
<keyword evidence="3" id="KW-1185">Reference proteome</keyword>
<proteinExistence type="predicted"/>
<organism evidence="1 3">
    <name type="scientific">Pleurodeles waltl</name>
    <name type="common">Iberian ribbed newt</name>
    <dbReference type="NCBI Taxonomy" id="8319"/>
    <lineage>
        <taxon>Eukaryota</taxon>
        <taxon>Metazoa</taxon>
        <taxon>Chordata</taxon>
        <taxon>Craniata</taxon>
        <taxon>Vertebrata</taxon>
        <taxon>Euteleostomi</taxon>
        <taxon>Amphibia</taxon>
        <taxon>Batrachia</taxon>
        <taxon>Caudata</taxon>
        <taxon>Salamandroidea</taxon>
        <taxon>Salamandridae</taxon>
        <taxon>Pleurodelinae</taxon>
        <taxon>Pleurodeles</taxon>
    </lineage>
</organism>
<dbReference type="Proteomes" id="UP001066276">
    <property type="component" value="Chromosome 6"/>
</dbReference>
<name>A0AAV7QP57_PLEWA</name>
<reference evidence="1" key="1">
    <citation type="journal article" date="2022" name="bioRxiv">
        <title>Sequencing and chromosome-scale assembly of the giantPleurodeles waltlgenome.</title>
        <authorList>
            <person name="Brown T."/>
            <person name="Elewa A."/>
            <person name="Iarovenko S."/>
            <person name="Subramanian E."/>
            <person name="Araus A.J."/>
            <person name="Petzold A."/>
            <person name="Susuki M."/>
            <person name="Suzuki K.-i.T."/>
            <person name="Hayashi T."/>
            <person name="Toyoda A."/>
            <person name="Oliveira C."/>
            <person name="Osipova E."/>
            <person name="Leigh N.D."/>
            <person name="Simon A."/>
            <person name="Yun M.H."/>
        </authorList>
    </citation>
    <scope>NUCLEOTIDE SEQUENCE</scope>
    <source>
        <strain evidence="1">20211129_DDA</strain>
        <tissue evidence="1">Liver</tissue>
    </source>
</reference>
<comment type="caution">
    <text evidence="1">The sequence shown here is derived from an EMBL/GenBank/DDBJ whole genome shotgun (WGS) entry which is preliminary data.</text>
</comment>
<sequence>MAHLTDARVGDLEGEVSLEELQEALGGMASGNAPDPDGMPVECYRTYSAMVLPRLLDIRHEQTPKSNENQYLATVPETTFRHLERRAFQQWGTFQKTAVQTSNTLW</sequence>
<dbReference type="AlphaFoldDB" id="A0AAV7QP57"/>
<accession>A0AAV7QP57</accession>
<evidence type="ECO:0000313" key="1">
    <source>
        <dbReference type="EMBL" id="KAJ1141217.1"/>
    </source>
</evidence>